<feature type="transmembrane region" description="Helical" evidence="1">
    <location>
        <begin position="37"/>
        <end position="54"/>
    </location>
</feature>
<feature type="transmembrane region" description="Helical" evidence="1">
    <location>
        <begin position="7"/>
        <end position="25"/>
    </location>
</feature>
<evidence type="ECO:0000313" key="3">
    <source>
        <dbReference type="Proteomes" id="UP000633814"/>
    </source>
</evidence>
<dbReference type="EMBL" id="JAEINI020000027">
    <property type="protein sequence ID" value="MCB5228398.1"/>
    <property type="molecule type" value="Genomic_DNA"/>
</dbReference>
<feature type="transmembrane region" description="Helical" evidence="1">
    <location>
        <begin position="137"/>
        <end position="156"/>
    </location>
</feature>
<protein>
    <submittedName>
        <fullName evidence="2">Uncharacterized protein</fullName>
    </submittedName>
</protein>
<organism evidence="2 3">
    <name type="scientific">Alishewanella maricola</name>
    <dbReference type="NCBI Taxonomy" id="2795740"/>
    <lineage>
        <taxon>Bacteria</taxon>
        <taxon>Pseudomonadati</taxon>
        <taxon>Pseudomonadota</taxon>
        <taxon>Gammaproteobacteria</taxon>
        <taxon>Alteromonadales</taxon>
        <taxon>Alteromonadaceae</taxon>
        <taxon>Alishewanella</taxon>
    </lineage>
</organism>
<keyword evidence="3" id="KW-1185">Reference proteome</keyword>
<proteinExistence type="predicted"/>
<keyword evidence="1" id="KW-0812">Transmembrane</keyword>
<dbReference type="Proteomes" id="UP000633814">
    <property type="component" value="Unassembled WGS sequence"/>
</dbReference>
<accession>A0ABS8C7S0</accession>
<keyword evidence="1" id="KW-0472">Membrane</keyword>
<dbReference type="RefSeq" id="WP_226752452.1">
    <property type="nucleotide sequence ID" value="NZ_JAEINI020000027.1"/>
</dbReference>
<comment type="caution">
    <text evidence="2">The sequence shown here is derived from an EMBL/GenBank/DDBJ whole genome shotgun (WGS) entry which is preliminary data.</text>
</comment>
<reference evidence="2 3" key="1">
    <citation type="submission" date="2021-10" db="EMBL/GenBank/DDBJ databases">
        <title>Alishewanella koreense sp. nov. isolated from seawater of southwestern coast in South Korea and the proposal for the reclassification of Rheinheimera perlucida and Rheinheimera tuosuensis as Arsukibacterium perlucida and Arsukibacterium tuosuensis.</title>
        <authorList>
            <person name="Kim K.H."/>
            <person name="Ruan W."/>
            <person name="Kim K.R."/>
            <person name="Baek J.H."/>
            <person name="Jeon C.O."/>
        </authorList>
    </citation>
    <scope>NUCLEOTIDE SEQUENCE [LARGE SCALE GENOMIC DNA]</scope>
    <source>
        <strain evidence="2 3">16-MA</strain>
    </source>
</reference>
<evidence type="ECO:0000256" key="1">
    <source>
        <dbReference type="SAM" id="Phobius"/>
    </source>
</evidence>
<feature type="transmembrane region" description="Helical" evidence="1">
    <location>
        <begin position="74"/>
        <end position="98"/>
    </location>
</feature>
<evidence type="ECO:0000313" key="2">
    <source>
        <dbReference type="EMBL" id="MCB5228398.1"/>
    </source>
</evidence>
<gene>
    <name evidence="2" type="ORF">JAO78_016460</name>
</gene>
<keyword evidence="1" id="KW-1133">Transmembrane helix</keyword>
<sequence>MDRLLTPFANLVFLVFVAIHVSTYFELDFAVTNGLMPKLHGTAILVAGVFIFLAKRVISSSEEFFKLGGENAPILLGGLFFPVMPYILMNFFLCIALLEGGNPKIINGAYFLVQKGTVIREVDYAGYNQLLSYQLRLFTGHWVLIGWAALLCAKLIKSTQYKNA</sequence>
<name>A0ABS8C7S0_9ALTE</name>